<dbReference type="Proteomes" id="UP001231189">
    <property type="component" value="Unassembled WGS sequence"/>
</dbReference>
<proteinExistence type="predicted"/>
<dbReference type="PANTHER" id="PTHR21299">
    <property type="entry name" value="CYTIDYLATE KINASE/PANTOATE-BETA-ALANINE LIGASE"/>
    <property type="match status" value="1"/>
</dbReference>
<evidence type="ECO:0000256" key="2">
    <source>
        <dbReference type="ARBA" id="ARBA00022490"/>
    </source>
</evidence>
<dbReference type="FunFam" id="3.40.50.620:FF:000160">
    <property type="entry name" value="Pantoate--beta-alanine ligase"/>
    <property type="match status" value="1"/>
</dbReference>
<dbReference type="GO" id="GO:0015940">
    <property type="term" value="P:pantothenate biosynthetic process"/>
    <property type="evidence" value="ECO:0007669"/>
    <property type="project" value="InterPro"/>
</dbReference>
<dbReference type="InterPro" id="IPR014729">
    <property type="entry name" value="Rossmann-like_a/b/a_fold"/>
</dbReference>
<keyword evidence="9" id="KW-1185">Reference proteome</keyword>
<evidence type="ECO:0000313" key="9">
    <source>
        <dbReference type="Proteomes" id="UP001231189"/>
    </source>
</evidence>
<name>A0AAD8SGS4_LOLMU</name>
<dbReference type="Pfam" id="PF02569">
    <property type="entry name" value="Pantoate_ligase"/>
    <property type="match status" value="1"/>
</dbReference>
<keyword evidence="2" id="KW-0963">Cytoplasm</keyword>
<dbReference type="GO" id="GO:0005524">
    <property type="term" value="F:ATP binding"/>
    <property type="evidence" value="ECO:0007669"/>
    <property type="project" value="UniProtKB-KW"/>
</dbReference>
<dbReference type="Gene3D" id="3.40.50.620">
    <property type="entry name" value="HUPs"/>
    <property type="match status" value="1"/>
</dbReference>
<organism evidence="8 9">
    <name type="scientific">Lolium multiflorum</name>
    <name type="common">Italian ryegrass</name>
    <name type="synonym">Lolium perenne subsp. multiflorum</name>
    <dbReference type="NCBI Taxonomy" id="4521"/>
    <lineage>
        <taxon>Eukaryota</taxon>
        <taxon>Viridiplantae</taxon>
        <taxon>Streptophyta</taxon>
        <taxon>Embryophyta</taxon>
        <taxon>Tracheophyta</taxon>
        <taxon>Spermatophyta</taxon>
        <taxon>Magnoliopsida</taxon>
        <taxon>Liliopsida</taxon>
        <taxon>Poales</taxon>
        <taxon>Poaceae</taxon>
        <taxon>BOP clade</taxon>
        <taxon>Pooideae</taxon>
        <taxon>Poodae</taxon>
        <taxon>Poeae</taxon>
        <taxon>Poeae Chloroplast Group 2 (Poeae type)</taxon>
        <taxon>Loliodinae</taxon>
        <taxon>Loliinae</taxon>
        <taxon>Lolium</taxon>
    </lineage>
</organism>
<evidence type="ECO:0000256" key="4">
    <source>
        <dbReference type="ARBA" id="ARBA00022840"/>
    </source>
</evidence>
<protein>
    <recommendedName>
        <fullName evidence="1">Pantoate--beta-alanine ligase</fullName>
    </recommendedName>
    <alternativeName>
        <fullName evidence="6">Pantoate-activating enzyme</fullName>
    </alternativeName>
    <alternativeName>
        <fullName evidence="5">Pantothenate synthetase</fullName>
    </alternativeName>
</protein>
<dbReference type="GO" id="GO:0005829">
    <property type="term" value="C:cytosol"/>
    <property type="evidence" value="ECO:0007669"/>
    <property type="project" value="TreeGrafter"/>
</dbReference>
<evidence type="ECO:0000256" key="5">
    <source>
        <dbReference type="ARBA" id="ARBA00029902"/>
    </source>
</evidence>
<evidence type="ECO:0000256" key="3">
    <source>
        <dbReference type="ARBA" id="ARBA00022741"/>
    </source>
</evidence>
<sequence length="481" mass="51048">MAAAGEPEVIRDKAAMRAWSRRRRAEGKTVVLVPTMGFLHEGHLSLVSAAATASAGASVAVVVSIYVNPSQFAPTEDLATYPSDLAGDLRKLASTGAVHAVFNPPDLYVRGTSGSAGAAVSGSCLEEAAGGHETWIRVERLELGLCGSSRPVFFRGVTTVVSKLFNVVEPDIAVFGKKDYQQWRLICRMIVRILEYIRVEKRPRVAPRERLGRKTLTPTATPTPSPSPPPACVGKMPAGRWRRALALPRAGAGSSVGVCGSPAPPWRGEAPASRRQQLADACRFRRRQRGWSDGAVAPLLLREEAAARWLPLARGRLQVTAEMGLAPVSHRPGGVMAVAVRSVGWCSSPASVVRRRPPASACGRFYWWAGWCLDGGHGCGFPYDARRAVAVVVVTSPCWLLGSCVGFLSELYGVSGAGGLLSCSRLAHPSACGTQASWRRLGRVQPFGHTPDTGGVGAPCGLGCALPFDYVDDAVPWLGLG</sequence>
<dbReference type="PANTHER" id="PTHR21299:SF1">
    <property type="entry name" value="PANTOATE--BETA-ALANINE LIGASE"/>
    <property type="match status" value="1"/>
</dbReference>
<comment type="caution">
    <text evidence="8">The sequence shown here is derived from an EMBL/GenBank/DDBJ whole genome shotgun (WGS) entry which is preliminary data.</text>
</comment>
<evidence type="ECO:0000256" key="7">
    <source>
        <dbReference type="SAM" id="MobiDB-lite"/>
    </source>
</evidence>
<evidence type="ECO:0000256" key="6">
    <source>
        <dbReference type="ARBA" id="ARBA00032806"/>
    </source>
</evidence>
<dbReference type="AlphaFoldDB" id="A0AAD8SGS4"/>
<accession>A0AAD8SGS4</accession>
<feature type="compositionally biased region" description="Pro residues" evidence="7">
    <location>
        <begin position="221"/>
        <end position="231"/>
    </location>
</feature>
<dbReference type="GO" id="GO:0004592">
    <property type="term" value="F:pantoate-beta-alanine ligase activity"/>
    <property type="evidence" value="ECO:0007669"/>
    <property type="project" value="InterPro"/>
</dbReference>
<evidence type="ECO:0000313" key="8">
    <source>
        <dbReference type="EMBL" id="KAK1650655.1"/>
    </source>
</evidence>
<keyword evidence="3" id="KW-0547">Nucleotide-binding</keyword>
<evidence type="ECO:0000256" key="1">
    <source>
        <dbReference type="ARBA" id="ARBA00015647"/>
    </source>
</evidence>
<gene>
    <name evidence="8" type="ORF">QYE76_068460</name>
</gene>
<reference evidence="8" key="1">
    <citation type="submission" date="2023-07" db="EMBL/GenBank/DDBJ databases">
        <title>A chromosome-level genome assembly of Lolium multiflorum.</title>
        <authorList>
            <person name="Chen Y."/>
            <person name="Copetti D."/>
            <person name="Kolliker R."/>
            <person name="Studer B."/>
        </authorList>
    </citation>
    <scope>NUCLEOTIDE SEQUENCE</scope>
    <source>
        <strain evidence="8">02402/16</strain>
        <tissue evidence="8">Leaf</tissue>
    </source>
</reference>
<keyword evidence="4" id="KW-0067">ATP-binding</keyword>
<dbReference type="InterPro" id="IPR003721">
    <property type="entry name" value="Pantoate_ligase"/>
</dbReference>
<feature type="region of interest" description="Disordered" evidence="7">
    <location>
        <begin position="208"/>
        <end position="235"/>
    </location>
</feature>
<dbReference type="SUPFAM" id="SSF52374">
    <property type="entry name" value="Nucleotidylyl transferase"/>
    <property type="match status" value="1"/>
</dbReference>
<dbReference type="EMBL" id="JAUUTY010000004">
    <property type="protein sequence ID" value="KAK1650655.1"/>
    <property type="molecule type" value="Genomic_DNA"/>
</dbReference>